<keyword evidence="2" id="KW-0223">Dioxygenase</keyword>
<dbReference type="RefSeq" id="WP_123120983.1">
    <property type="nucleotide sequence ID" value="NZ_RJJR01000009.1"/>
</dbReference>
<dbReference type="InterPro" id="IPR029068">
    <property type="entry name" value="Glyas_Bleomycin-R_OHBP_Dase"/>
</dbReference>
<name>A0A3M9NER0_9BACT</name>
<protein>
    <submittedName>
        <fullName evidence="2">Glyoxalase/bleomycin resistance/extradiol dioxygenase family protein</fullName>
    </submittedName>
</protein>
<dbReference type="AlphaFoldDB" id="A0A3M9NER0"/>
<reference evidence="2 3" key="1">
    <citation type="submission" date="2018-11" db="EMBL/GenBank/DDBJ databases">
        <title>Draft genome sequence of Ferruginibacter sp. BO-59.</title>
        <authorList>
            <person name="Im W.T."/>
        </authorList>
    </citation>
    <scope>NUCLEOTIDE SEQUENCE [LARGE SCALE GENOMIC DNA]</scope>
    <source>
        <strain evidence="2 3">BO-59</strain>
    </source>
</reference>
<dbReference type="Gene3D" id="3.10.180.10">
    <property type="entry name" value="2,3-Dihydroxybiphenyl 1,2-Dioxygenase, domain 1"/>
    <property type="match status" value="1"/>
</dbReference>
<dbReference type="PANTHER" id="PTHR36503">
    <property type="entry name" value="BLR2520 PROTEIN"/>
    <property type="match status" value="1"/>
</dbReference>
<dbReference type="SUPFAM" id="SSF54593">
    <property type="entry name" value="Glyoxalase/Bleomycin resistance protein/Dihydroxybiphenyl dioxygenase"/>
    <property type="match status" value="1"/>
</dbReference>
<comment type="caution">
    <text evidence="2">The sequence shown here is derived from an EMBL/GenBank/DDBJ whole genome shotgun (WGS) entry which is preliminary data.</text>
</comment>
<keyword evidence="2" id="KW-0560">Oxidoreductase</keyword>
<dbReference type="Pfam" id="PF22677">
    <property type="entry name" value="Ble-like_N"/>
    <property type="match status" value="1"/>
</dbReference>
<dbReference type="GO" id="GO:0051213">
    <property type="term" value="F:dioxygenase activity"/>
    <property type="evidence" value="ECO:0007669"/>
    <property type="project" value="UniProtKB-KW"/>
</dbReference>
<proteinExistence type="predicted"/>
<dbReference type="EMBL" id="RJJR01000009">
    <property type="protein sequence ID" value="RNI35703.1"/>
    <property type="molecule type" value="Genomic_DNA"/>
</dbReference>
<accession>A0A3M9NER0</accession>
<dbReference type="PANTHER" id="PTHR36503:SF2">
    <property type="entry name" value="BLR2408 PROTEIN"/>
    <property type="match status" value="1"/>
</dbReference>
<feature type="domain" description="Glyoxalase/Bleomycin resistance-like N-terminal" evidence="1">
    <location>
        <begin position="5"/>
        <end position="40"/>
    </location>
</feature>
<dbReference type="Proteomes" id="UP000267223">
    <property type="component" value="Unassembled WGS sequence"/>
</dbReference>
<gene>
    <name evidence="2" type="ORF">EFY79_12130</name>
</gene>
<evidence type="ECO:0000313" key="2">
    <source>
        <dbReference type="EMBL" id="RNI35703.1"/>
    </source>
</evidence>
<sequence>MAKQVFINLPVNDLQKSIAFYEAIGFTNNPQFTDETAACMIWSDSIYIMLLTHEKLKQFTSKTIVDAKTSVEVSISLSLENNEEVNTFADKALKTGGTEPSEPQDYGFMYQRGLEDPDGHHLEAFYMDMSKFPPKQ</sequence>
<dbReference type="InterPro" id="IPR053863">
    <property type="entry name" value="Glyoxy/Ble-like_N"/>
</dbReference>
<dbReference type="OrthoDB" id="9798430at2"/>
<organism evidence="2 3">
    <name type="scientific">Hanamia caeni</name>
    <dbReference type="NCBI Taxonomy" id="2294116"/>
    <lineage>
        <taxon>Bacteria</taxon>
        <taxon>Pseudomonadati</taxon>
        <taxon>Bacteroidota</taxon>
        <taxon>Chitinophagia</taxon>
        <taxon>Chitinophagales</taxon>
        <taxon>Chitinophagaceae</taxon>
        <taxon>Hanamia</taxon>
    </lineage>
</organism>
<evidence type="ECO:0000259" key="1">
    <source>
        <dbReference type="Pfam" id="PF22677"/>
    </source>
</evidence>
<evidence type="ECO:0000313" key="3">
    <source>
        <dbReference type="Proteomes" id="UP000267223"/>
    </source>
</evidence>
<keyword evidence="3" id="KW-1185">Reference proteome</keyword>